<proteinExistence type="inferred from homology"/>
<reference evidence="12" key="1">
    <citation type="journal article" date="2020" name="mSystems">
        <title>Genome- and Community-Level Interaction Insights into Carbon Utilization and Element Cycling Functions of Hydrothermarchaeota in Hydrothermal Sediment.</title>
        <authorList>
            <person name="Zhou Z."/>
            <person name="Liu Y."/>
            <person name="Xu W."/>
            <person name="Pan J."/>
            <person name="Luo Z.H."/>
            <person name="Li M."/>
        </authorList>
    </citation>
    <scope>NUCLEOTIDE SEQUENCE [LARGE SCALE GENOMIC DNA]</scope>
    <source>
        <strain evidence="12">SpSt-876</strain>
    </source>
</reference>
<evidence type="ECO:0000256" key="7">
    <source>
        <dbReference type="ARBA" id="ARBA00022989"/>
    </source>
</evidence>
<comment type="caution">
    <text evidence="12">The sequence shown here is derived from an EMBL/GenBank/DDBJ whole genome shotgun (WGS) entry which is preliminary data.</text>
</comment>
<accession>A0A7C6A9T8</accession>
<dbReference type="GO" id="GO:0043952">
    <property type="term" value="P:protein transport by the Sec complex"/>
    <property type="evidence" value="ECO:0007669"/>
    <property type="project" value="TreeGrafter"/>
</dbReference>
<evidence type="ECO:0000256" key="10">
    <source>
        <dbReference type="RuleBase" id="RU365087"/>
    </source>
</evidence>
<comment type="caution">
    <text evidence="10">Lacks conserved residue(s) required for the propagation of feature annotation.</text>
</comment>
<protein>
    <recommendedName>
        <fullName evidence="10">Protein-export membrane protein SecG</fullName>
    </recommendedName>
</protein>
<dbReference type="GO" id="GO:0009306">
    <property type="term" value="P:protein secretion"/>
    <property type="evidence" value="ECO:0007669"/>
    <property type="project" value="UniProtKB-UniRule"/>
</dbReference>
<sequence>MYGIFIILHLLVTILLVIVVLFQQPQKGGMASVFGGGESIFGGGGAAPFMAKLTSGLAIVFMITSLTLVLLSAQRARGRAPIPARRVEERIPETPTEPIEPTAPSPAGGK</sequence>
<keyword evidence="9 10" id="KW-0472">Membrane</keyword>
<evidence type="ECO:0000256" key="1">
    <source>
        <dbReference type="ARBA" id="ARBA00004651"/>
    </source>
</evidence>
<feature type="compositionally biased region" description="Low complexity" evidence="11">
    <location>
        <begin position="93"/>
        <end position="102"/>
    </location>
</feature>
<evidence type="ECO:0000256" key="3">
    <source>
        <dbReference type="ARBA" id="ARBA00022448"/>
    </source>
</evidence>
<gene>
    <name evidence="12" type="primary">secG</name>
    <name evidence="12" type="ORF">ENW73_05850</name>
</gene>
<keyword evidence="5 10" id="KW-0812">Transmembrane</keyword>
<keyword evidence="8 10" id="KW-0811">Translocation</keyword>
<dbReference type="AlphaFoldDB" id="A0A7C6A9T8"/>
<dbReference type="GO" id="GO:0015450">
    <property type="term" value="F:protein-transporting ATPase activity"/>
    <property type="evidence" value="ECO:0007669"/>
    <property type="project" value="UniProtKB-UniRule"/>
</dbReference>
<dbReference type="NCBIfam" id="TIGR00810">
    <property type="entry name" value="secG"/>
    <property type="match status" value="1"/>
</dbReference>
<name>A0A7C6A9T8_UNCW3</name>
<evidence type="ECO:0000313" key="12">
    <source>
        <dbReference type="EMBL" id="HHS52373.1"/>
    </source>
</evidence>
<dbReference type="PANTHER" id="PTHR34182:SF1">
    <property type="entry name" value="PROTEIN-EXPORT MEMBRANE PROTEIN SECG"/>
    <property type="match status" value="1"/>
</dbReference>
<evidence type="ECO:0000256" key="6">
    <source>
        <dbReference type="ARBA" id="ARBA00022927"/>
    </source>
</evidence>
<comment type="function">
    <text evidence="10">Involved in protein export. Participates in an early event of protein translocation.</text>
</comment>
<evidence type="ECO:0000256" key="9">
    <source>
        <dbReference type="ARBA" id="ARBA00023136"/>
    </source>
</evidence>
<evidence type="ECO:0000256" key="2">
    <source>
        <dbReference type="ARBA" id="ARBA00008445"/>
    </source>
</evidence>
<dbReference type="GO" id="GO:0005886">
    <property type="term" value="C:plasma membrane"/>
    <property type="evidence" value="ECO:0007669"/>
    <property type="project" value="UniProtKB-SubCell"/>
</dbReference>
<evidence type="ECO:0000256" key="11">
    <source>
        <dbReference type="SAM" id="MobiDB-lite"/>
    </source>
</evidence>
<evidence type="ECO:0000256" key="5">
    <source>
        <dbReference type="ARBA" id="ARBA00022692"/>
    </source>
</evidence>
<keyword evidence="6 10" id="KW-0653">Protein transport</keyword>
<organism evidence="12">
    <name type="scientific">candidate division WOR-3 bacterium</name>
    <dbReference type="NCBI Taxonomy" id="2052148"/>
    <lineage>
        <taxon>Bacteria</taxon>
        <taxon>Bacteria division WOR-3</taxon>
    </lineage>
</organism>
<keyword evidence="4 10" id="KW-1003">Cell membrane</keyword>
<comment type="similarity">
    <text evidence="2 10">Belongs to the SecG family.</text>
</comment>
<comment type="subcellular location">
    <subcellularLocation>
        <location evidence="1 10">Cell membrane</location>
        <topology evidence="1 10">Multi-pass membrane protein</topology>
    </subcellularLocation>
</comment>
<dbReference type="PRINTS" id="PR01651">
    <property type="entry name" value="SECGEXPORT"/>
</dbReference>
<dbReference type="EMBL" id="DTLI01000140">
    <property type="protein sequence ID" value="HHS52373.1"/>
    <property type="molecule type" value="Genomic_DNA"/>
</dbReference>
<dbReference type="GO" id="GO:0065002">
    <property type="term" value="P:intracellular protein transmembrane transport"/>
    <property type="evidence" value="ECO:0007669"/>
    <property type="project" value="TreeGrafter"/>
</dbReference>
<dbReference type="Pfam" id="PF03840">
    <property type="entry name" value="SecG"/>
    <property type="match status" value="1"/>
</dbReference>
<dbReference type="InterPro" id="IPR004692">
    <property type="entry name" value="SecG"/>
</dbReference>
<feature type="region of interest" description="Disordered" evidence="11">
    <location>
        <begin position="76"/>
        <end position="110"/>
    </location>
</feature>
<evidence type="ECO:0000256" key="8">
    <source>
        <dbReference type="ARBA" id="ARBA00023010"/>
    </source>
</evidence>
<dbReference type="PANTHER" id="PTHR34182">
    <property type="entry name" value="PROTEIN-EXPORT MEMBRANE PROTEIN SECG"/>
    <property type="match status" value="1"/>
</dbReference>
<keyword evidence="3 10" id="KW-0813">Transport</keyword>
<evidence type="ECO:0000256" key="4">
    <source>
        <dbReference type="ARBA" id="ARBA00022475"/>
    </source>
</evidence>
<keyword evidence="7 10" id="KW-1133">Transmembrane helix</keyword>
<feature type="transmembrane region" description="Helical" evidence="10">
    <location>
        <begin position="55"/>
        <end position="73"/>
    </location>
</feature>